<name>A0A1I8FT42_9PLAT</name>
<organism evidence="3 4">
    <name type="scientific">Macrostomum lignano</name>
    <dbReference type="NCBI Taxonomy" id="282301"/>
    <lineage>
        <taxon>Eukaryota</taxon>
        <taxon>Metazoa</taxon>
        <taxon>Spiralia</taxon>
        <taxon>Lophotrochozoa</taxon>
        <taxon>Platyhelminthes</taxon>
        <taxon>Rhabditophora</taxon>
        <taxon>Macrostomorpha</taxon>
        <taxon>Macrostomida</taxon>
        <taxon>Macrostomidae</taxon>
        <taxon>Macrostomum</taxon>
    </lineage>
</organism>
<feature type="region of interest" description="Disordered" evidence="1">
    <location>
        <begin position="1"/>
        <end position="36"/>
    </location>
</feature>
<dbReference type="PANTHER" id="PTHR22775:SF3">
    <property type="entry name" value="SORTING NEXIN-13"/>
    <property type="match status" value="1"/>
</dbReference>
<evidence type="ECO:0000313" key="3">
    <source>
        <dbReference type="Proteomes" id="UP000095280"/>
    </source>
</evidence>
<evidence type="ECO:0000259" key="2">
    <source>
        <dbReference type="Pfam" id="PF08628"/>
    </source>
</evidence>
<dbReference type="InterPro" id="IPR013937">
    <property type="entry name" value="Sorting_nexin_C"/>
</dbReference>
<dbReference type="GO" id="GO:0035091">
    <property type="term" value="F:phosphatidylinositol binding"/>
    <property type="evidence" value="ECO:0007669"/>
    <property type="project" value="TreeGrafter"/>
</dbReference>
<dbReference type="WBParaSite" id="maker-unitig_8559-snap-gene-0.2-mRNA-1">
    <property type="protein sequence ID" value="maker-unitig_8559-snap-gene-0.2-mRNA-1"/>
    <property type="gene ID" value="maker-unitig_8559-snap-gene-0.2"/>
</dbReference>
<dbReference type="GO" id="GO:0005769">
    <property type="term" value="C:early endosome"/>
    <property type="evidence" value="ECO:0007669"/>
    <property type="project" value="TreeGrafter"/>
</dbReference>
<dbReference type="PANTHER" id="PTHR22775">
    <property type="entry name" value="SORTING NEXIN"/>
    <property type="match status" value="1"/>
</dbReference>
<feature type="compositionally biased region" description="Polar residues" evidence="1">
    <location>
        <begin position="638"/>
        <end position="650"/>
    </location>
</feature>
<reference evidence="4" key="1">
    <citation type="submission" date="2016-11" db="UniProtKB">
        <authorList>
            <consortium name="WormBaseParasite"/>
        </authorList>
    </citation>
    <scope>IDENTIFICATION</scope>
</reference>
<feature type="region of interest" description="Disordered" evidence="1">
    <location>
        <begin position="586"/>
        <end position="609"/>
    </location>
</feature>
<dbReference type="AlphaFoldDB" id="A0A1I8FT42"/>
<accession>A0A1I8FT42</accession>
<feature type="compositionally biased region" description="Low complexity" evidence="1">
    <location>
        <begin position="596"/>
        <end position="609"/>
    </location>
</feature>
<feature type="domain" description="Sorting nexin C-terminal" evidence="2">
    <location>
        <begin position="438"/>
        <end position="546"/>
    </location>
</feature>
<protein>
    <submittedName>
        <fullName evidence="4">Nexin_C domain-containing protein</fullName>
    </submittedName>
</protein>
<evidence type="ECO:0000313" key="4">
    <source>
        <dbReference type="WBParaSite" id="maker-unitig_8559-snap-gene-0.2-mRNA-1"/>
    </source>
</evidence>
<sequence length="779" mass="84465">MSRLRSQDAALAGGGLPTNQPTKADYQTDGQSGRDELNGIKQQLSSLDYIRTKCEERIRVLQPAANHLDLVTQTIQPSTLTKQKICQQSASIAIRLGSAGRDAASLRASISEQAASIFAMYFDSAGGGGSARRRGAGTPVLELDQFYGRVQAKPRLPQSPRRDGFAARRYGQQEFCEGEIDSPLADQEAEDAASPMEEYEVQYSAKNYATRTNKAHQLRDSRVQSVRQLAHLRVGRLQALFGVRRASLGSGRSLRTVGPFAFSGKAKNSFRNNMNPNLISQRQAELDLFLQQALTFNYSASERYLCARSMLYKFLAPGSLSPGAFASGPGGFGVSGAFGGAAGGATLPAPLRMMRQGSQDIIDGRQAEPAAQGGQAAAGAAAFAQSASTLGQLPEELRAIGSDLGGSGEVADQENVPLRILLLVMDEIFDVRERNKLIRKGIAAVLSKLVRALLGDRVNRRIVQFARVLTSADRVAYYLQSFRDSFWPQGQPAAPYPTRDSATLMRTRLLCRAKLLGSVSTELRQVLGNQTTRQGVARLFNMFQHANLNRRLVYVLLEGTVCLLFPDYRMDQAFRRMYARQRLRIGKPQQPEDAPAAATAKASNSLSASSTASSTSTAVAVKRSASLQRLGLADRANSRVSNPIPNSQLLHRSRSNSSCNSSIAESSATAVSFQQQQQQANQLSKSLGRLTVSTSSTTTSGLLEDNTEIFLVENLTPLSVLQESSVNNHKDSNNGQKVYSRQLRQTGKPSGSASMNSLQELLGSDLLLCRKCKQIADKP</sequence>
<evidence type="ECO:0000256" key="1">
    <source>
        <dbReference type="SAM" id="MobiDB-lite"/>
    </source>
</evidence>
<keyword evidence="3" id="KW-1185">Reference proteome</keyword>
<proteinExistence type="predicted"/>
<dbReference type="Proteomes" id="UP000095280">
    <property type="component" value="Unplaced"/>
</dbReference>
<feature type="region of interest" description="Disordered" evidence="1">
    <location>
        <begin position="638"/>
        <end position="661"/>
    </location>
</feature>
<dbReference type="Pfam" id="PF08628">
    <property type="entry name" value="Nexin_C"/>
    <property type="match status" value="1"/>
</dbReference>